<organism evidence="2 3">
    <name type="scientific">Psychrobacillus lasiicapitis</name>
    <dbReference type="NCBI Taxonomy" id="1636719"/>
    <lineage>
        <taxon>Bacteria</taxon>
        <taxon>Bacillati</taxon>
        <taxon>Bacillota</taxon>
        <taxon>Bacilli</taxon>
        <taxon>Bacillales</taxon>
        <taxon>Bacillaceae</taxon>
        <taxon>Psychrobacillus</taxon>
    </lineage>
</organism>
<evidence type="ECO:0000313" key="2">
    <source>
        <dbReference type="EMBL" id="TQR16785.1"/>
    </source>
</evidence>
<gene>
    <name evidence="2" type="ORF">FG382_01095</name>
</gene>
<proteinExistence type="predicted"/>
<evidence type="ECO:0000256" key="1">
    <source>
        <dbReference type="SAM" id="MobiDB-lite"/>
    </source>
</evidence>
<dbReference type="AlphaFoldDB" id="A0A544TH45"/>
<dbReference type="OrthoDB" id="2870421at2"/>
<dbReference type="Proteomes" id="UP000317316">
    <property type="component" value="Unassembled WGS sequence"/>
</dbReference>
<dbReference type="RefSeq" id="WP_142537029.1">
    <property type="nucleotide sequence ID" value="NZ_BMIE01000002.1"/>
</dbReference>
<sequence>MIKHLFFLIPTLFLIACGAEKPEDTETTSKTPSEEAVPPSESSLSLSHFFMPDNSVAHFKGEGNEYASYTLTTLYPFENFVTTYEDNGGTVMQRIYHITDDKISLIAENGEAYEPTTHSLAELQAKQEIEVYLASPLEVGATFNGWKITSVSETLETDSQTFDHVIVIEKTNEDSSITRKYFAKNFGEIKREFIMQEGDEQFIVSSVFESME</sequence>
<dbReference type="EMBL" id="VDGH01000001">
    <property type="protein sequence ID" value="TQR16785.1"/>
    <property type="molecule type" value="Genomic_DNA"/>
</dbReference>
<comment type="caution">
    <text evidence="2">The sequence shown here is derived from an EMBL/GenBank/DDBJ whole genome shotgun (WGS) entry which is preliminary data.</text>
</comment>
<feature type="region of interest" description="Disordered" evidence="1">
    <location>
        <begin position="23"/>
        <end position="43"/>
    </location>
</feature>
<feature type="compositionally biased region" description="Low complexity" evidence="1">
    <location>
        <begin position="34"/>
        <end position="43"/>
    </location>
</feature>
<dbReference type="PROSITE" id="PS51257">
    <property type="entry name" value="PROKAR_LIPOPROTEIN"/>
    <property type="match status" value="1"/>
</dbReference>
<keyword evidence="3" id="KW-1185">Reference proteome</keyword>
<name>A0A544TH45_9BACI</name>
<accession>A0A544TH45</accession>
<protein>
    <submittedName>
        <fullName evidence="2">Uncharacterized protein</fullName>
    </submittedName>
</protein>
<reference evidence="2 3" key="1">
    <citation type="submission" date="2019-05" db="EMBL/GenBank/DDBJ databases">
        <title>Psychrobacillus vulpis sp. nov., a new species isolated from feces of a red fox that inhabits in The Tablas de Daimiel Natural Park, Albacete, Spain.</title>
        <authorList>
            <person name="Rodriguez M."/>
            <person name="Reina J.C."/>
            <person name="Bejar V."/>
            <person name="Llamas I."/>
        </authorList>
    </citation>
    <scope>NUCLEOTIDE SEQUENCE [LARGE SCALE GENOMIC DNA]</scope>
    <source>
        <strain evidence="2 3">NEAU-3TGS17</strain>
    </source>
</reference>
<evidence type="ECO:0000313" key="3">
    <source>
        <dbReference type="Proteomes" id="UP000317316"/>
    </source>
</evidence>